<keyword evidence="3" id="KW-1185">Reference proteome</keyword>
<dbReference type="Proteomes" id="UP000823775">
    <property type="component" value="Unassembled WGS sequence"/>
</dbReference>
<evidence type="ECO:0000313" key="2">
    <source>
        <dbReference type="EMBL" id="MCE3216042.1"/>
    </source>
</evidence>
<feature type="non-terminal residue" evidence="2">
    <location>
        <position position="1"/>
    </location>
</feature>
<reference evidence="2 3" key="1">
    <citation type="journal article" date="2021" name="BMC Genomics">
        <title>Datura genome reveals duplications of psychoactive alkaloid biosynthetic genes and high mutation rate following tissue culture.</title>
        <authorList>
            <person name="Rajewski A."/>
            <person name="Carter-House D."/>
            <person name="Stajich J."/>
            <person name="Litt A."/>
        </authorList>
    </citation>
    <scope>NUCLEOTIDE SEQUENCE [LARGE SCALE GENOMIC DNA]</scope>
    <source>
        <strain evidence="2">AR-01</strain>
    </source>
</reference>
<evidence type="ECO:0000313" key="3">
    <source>
        <dbReference type="Proteomes" id="UP000823775"/>
    </source>
</evidence>
<protein>
    <submittedName>
        <fullName evidence="2">Uncharacterized protein</fullName>
    </submittedName>
</protein>
<evidence type="ECO:0000256" key="1">
    <source>
        <dbReference type="SAM" id="MobiDB-lite"/>
    </source>
</evidence>
<accession>A0ABS8WSY6</accession>
<sequence>FKEFISLKVLSHVLNITRYKPDETKDEGPGEGPSSGSGSCKIAFTAVKVDFENREQQPTWSLTRSLVSSSIRFASYDVQYV</sequence>
<dbReference type="EMBL" id="JACEIK010012121">
    <property type="protein sequence ID" value="MCE3216042.1"/>
    <property type="molecule type" value="Genomic_DNA"/>
</dbReference>
<comment type="caution">
    <text evidence="2">The sequence shown here is derived from an EMBL/GenBank/DDBJ whole genome shotgun (WGS) entry which is preliminary data.</text>
</comment>
<organism evidence="2 3">
    <name type="scientific">Datura stramonium</name>
    <name type="common">Jimsonweed</name>
    <name type="synonym">Common thornapple</name>
    <dbReference type="NCBI Taxonomy" id="4076"/>
    <lineage>
        <taxon>Eukaryota</taxon>
        <taxon>Viridiplantae</taxon>
        <taxon>Streptophyta</taxon>
        <taxon>Embryophyta</taxon>
        <taxon>Tracheophyta</taxon>
        <taxon>Spermatophyta</taxon>
        <taxon>Magnoliopsida</taxon>
        <taxon>eudicotyledons</taxon>
        <taxon>Gunneridae</taxon>
        <taxon>Pentapetalae</taxon>
        <taxon>asterids</taxon>
        <taxon>lamiids</taxon>
        <taxon>Solanales</taxon>
        <taxon>Solanaceae</taxon>
        <taxon>Solanoideae</taxon>
        <taxon>Datureae</taxon>
        <taxon>Datura</taxon>
    </lineage>
</organism>
<name>A0ABS8WSY6_DATST</name>
<proteinExistence type="predicted"/>
<feature type="region of interest" description="Disordered" evidence="1">
    <location>
        <begin position="20"/>
        <end position="40"/>
    </location>
</feature>
<gene>
    <name evidence="2" type="ORF">HAX54_004570</name>
</gene>